<feature type="non-terminal residue" evidence="3">
    <location>
        <position position="204"/>
    </location>
</feature>
<dbReference type="InterPro" id="IPR029071">
    <property type="entry name" value="Ubiquitin-like_domsf"/>
</dbReference>
<organism evidence="3 4">
    <name type="scientific">Circaetus pectoralis</name>
    <name type="common">black-chested snake-eagle</name>
    <dbReference type="NCBI Taxonomy" id="321084"/>
    <lineage>
        <taxon>Eukaryota</taxon>
        <taxon>Metazoa</taxon>
        <taxon>Chordata</taxon>
        <taxon>Craniata</taxon>
        <taxon>Vertebrata</taxon>
        <taxon>Euteleostomi</taxon>
        <taxon>Archelosauria</taxon>
        <taxon>Archosauria</taxon>
        <taxon>Dinosauria</taxon>
        <taxon>Saurischia</taxon>
        <taxon>Theropoda</taxon>
        <taxon>Coelurosauria</taxon>
        <taxon>Aves</taxon>
        <taxon>Neognathae</taxon>
        <taxon>Neoaves</taxon>
        <taxon>Telluraves</taxon>
        <taxon>Accipitrimorphae</taxon>
        <taxon>Accipitriformes</taxon>
        <taxon>Accipitridae</taxon>
        <taxon>Accipitrinae</taxon>
        <taxon>Circaetus</taxon>
    </lineage>
</organism>
<accession>A0A7L3ZYN1</accession>
<dbReference type="GO" id="GO:0000398">
    <property type="term" value="P:mRNA splicing, via spliceosome"/>
    <property type="evidence" value="ECO:0007669"/>
    <property type="project" value="InterPro"/>
</dbReference>
<dbReference type="EMBL" id="VZZV01000251">
    <property type="protein sequence ID" value="NXW17808.1"/>
    <property type="molecule type" value="Genomic_DNA"/>
</dbReference>
<protein>
    <submittedName>
        <fullName evidence="3">SNR25 protein</fullName>
    </submittedName>
</protein>
<feature type="domain" description="Ubiquitin-like" evidence="2">
    <location>
        <begin position="114"/>
        <end position="204"/>
    </location>
</feature>
<dbReference type="Gene3D" id="3.10.20.90">
    <property type="entry name" value="Phosphatidylinositol 3-kinase Catalytic Subunit, Chain A, domain 1"/>
    <property type="match status" value="1"/>
</dbReference>
<comment type="caution">
    <text evidence="3">The sequence shown here is derived from an EMBL/GenBank/DDBJ whole genome shotgun (WGS) entry which is preliminary data.</text>
</comment>
<evidence type="ECO:0000313" key="4">
    <source>
        <dbReference type="Proteomes" id="UP000562238"/>
    </source>
</evidence>
<evidence type="ECO:0000256" key="1">
    <source>
        <dbReference type="SAM" id="MobiDB-lite"/>
    </source>
</evidence>
<reference evidence="3 4" key="1">
    <citation type="submission" date="2019-09" db="EMBL/GenBank/DDBJ databases">
        <title>Bird 10,000 Genomes (B10K) Project - Family phase.</title>
        <authorList>
            <person name="Zhang G."/>
        </authorList>
    </citation>
    <scope>NUCLEOTIDE SEQUENCE [LARGE SCALE GENOMIC DNA]</scope>
    <source>
        <strain evidence="3">B10K-DU-010-60</strain>
        <tissue evidence="3">Muscle</tissue>
    </source>
</reference>
<gene>
    <name evidence="3" type="primary">Snrnp25</name>
    <name evidence="3" type="ORF">CIRPEC_R12345</name>
</gene>
<dbReference type="InterPro" id="IPR040610">
    <property type="entry name" value="SNRNP25_ubiquitin"/>
</dbReference>
<dbReference type="PANTHER" id="PTHR14942">
    <property type="entry name" value="U11/U12 SMALL NUCLEAR RIBONUCLEOPROTEIN 25 KDA PROTEIN"/>
    <property type="match status" value="1"/>
</dbReference>
<dbReference type="InterPro" id="IPR039690">
    <property type="entry name" value="SNRNP25"/>
</dbReference>
<dbReference type="AlphaFoldDB" id="A0A7L3ZYN1"/>
<dbReference type="Proteomes" id="UP000562238">
    <property type="component" value="Unassembled WGS sequence"/>
</dbReference>
<feature type="region of interest" description="Disordered" evidence="1">
    <location>
        <begin position="1"/>
        <end position="30"/>
    </location>
</feature>
<sequence length="204" mass="22628">LPPRRRHRQPPPAAPRHLPRNVAHVGAGGAGEAVAARPLLGHQHVAAGRAEEQHRRFRGAPTAPSGAAAAMAAEAEEELAHAEARLARPPRPCRPQVTAEEIGSQVALEYGQAMTVRVCKADGETMPVVVVQNASVLELKKALRRHVQLRQARQGGVQHLSWKYIWRTYHLTYAGEKLADDRKKLREYGIRNRDEVSFVKKLRK</sequence>
<dbReference type="CDD" id="cd17058">
    <property type="entry name" value="Ubl_SNRNP25"/>
    <property type="match status" value="1"/>
</dbReference>
<evidence type="ECO:0000313" key="3">
    <source>
        <dbReference type="EMBL" id="NXW17808.1"/>
    </source>
</evidence>
<feature type="region of interest" description="Disordered" evidence="1">
    <location>
        <begin position="47"/>
        <end position="67"/>
    </location>
</feature>
<dbReference type="InterPro" id="IPR000626">
    <property type="entry name" value="Ubiquitin-like_dom"/>
</dbReference>
<proteinExistence type="predicted"/>
<dbReference type="PROSITE" id="PS50053">
    <property type="entry name" value="UBIQUITIN_2"/>
    <property type="match status" value="1"/>
</dbReference>
<dbReference type="PANTHER" id="PTHR14942:SF0">
    <property type="entry name" value="U11_U12 SMALL NUCLEAR RIBONUCLEOPROTEIN 25 KDA PROTEIN"/>
    <property type="match status" value="1"/>
</dbReference>
<keyword evidence="4" id="KW-1185">Reference proteome</keyword>
<feature type="non-terminal residue" evidence="3">
    <location>
        <position position="1"/>
    </location>
</feature>
<dbReference type="SUPFAM" id="SSF54236">
    <property type="entry name" value="Ubiquitin-like"/>
    <property type="match status" value="1"/>
</dbReference>
<dbReference type="GO" id="GO:0005689">
    <property type="term" value="C:U12-type spliceosomal complex"/>
    <property type="evidence" value="ECO:0007669"/>
    <property type="project" value="TreeGrafter"/>
</dbReference>
<dbReference type="Pfam" id="PF18036">
    <property type="entry name" value="Ubiquitin_4"/>
    <property type="match status" value="1"/>
</dbReference>
<evidence type="ECO:0000259" key="2">
    <source>
        <dbReference type="PROSITE" id="PS50053"/>
    </source>
</evidence>
<name>A0A7L3ZYN1_9AVES</name>